<evidence type="ECO:0000313" key="2">
    <source>
        <dbReference type="Proteomes" id="UP000825935"/>
    </source>
</evidence>
<keyword evidence="2" id="KW-1185">Reference proteome</keyword>
<accession>A0A8T2QRP7</accession>
<dbReference type="Proteomes" id="UP000825935">
    <property type="component" value="Chromosome 33"/>
</dbReference>
<organism evidence="1 2">
    <name type="scientific">Ceratopteris richardii</name>
    <name type="common">Triangle waterfern</name>
    <dbReference type="NCBI Taxonomy" id="49495"/>
    <lineage>
        <taxon>Eukaryota</taxon>
        <taxon>Viridiplantae</taxon>
        <taxon>Streptophyta</taxon>
        <taxon>Embryophyta</taxon>
        <taxon>Tracheophyta</taxon>
        <taxon>Polypodiopsida</taxon>
        <taxon>Polypodiidae</taxon>
        <taxon>Polypodiales</taxon>
        <taxon>Pteridineae</taxon>
        <taxon>Pteridaceae</taxon>
        <taxon>Parkerioideae</taxon>
        <taxon>Ceratopteris</taxon>
    </lineage>
</organism>
<name>A0A8T2QRP7_CERRI</name>
<dbReference type="OrthoDB" id="1686834at2759"/>
<gene>
    <name evidence="1" type="ORF">KP509_33G066300</name>
</gene>
<proteinExistence type="predicted"/>
<sequence>METSLFPTIGFRLFLHNSSRRQRGILTLCQELRAKRHSQASQRVTKVHKSFLKLRGDQSPECKGKREVDCDTYHLSKN</sequence>
<dbReference type="EMBL" id="CM035438">
    <property type="protein sequence ID" value="KAH7286254.1"/>
    <property type="molecule type" value="Genomic_DNA"/>
</dbReference>
<dbReference type="AlphaFoldDB" id="A0A8T2QRP7"/>
<evidence type="ECO:0000313" key="1">
    <source>
        <dbReference type="EMBL" id="KAH7286254.1"/>
    </source>
</evidence>
<reference evidence="1" key="1">
    <citation type="submission" date="2021-08" db="EMBL/GenBank/DDBJ databases">
        <title>WGS assembly of Ceratopteris richardii.</title>
        <authorList>
            <person name="Marchant D.B."/>
            <person name="Chen G."/>
            <person name="Jenkins J."/>
            <person name="Shu S."/>
            <person name="Leebens-Mack J."/>
            <person name="Grimwood J."/>
            <person name="Schmutz J."/>
            <person name="Soltis P."/>
            <person name="Soltis D."/>
            <person name="Chen Z.-H."/>
        </authorList>
    </citation>
    <scope>NUCLEOTIDE SEQUENCE</scope>
    <source>
        <strain evidence="1">Whitten #5841</strain>
        <tissue evidence="1">Leaf</tissue>
    </source>
</reference>
<comment type="caution">
    <text evidence="1">The sequence shown here is derived from an EMBL/GenBank/DDBJ whole genome shotgun (WGS) entry which is preliminary data.</text>
</comment>
<protein>
    <submittedName>
        <fullName evidence="1">Uncharacterized protein</fullName>
    </submittedName>
</protein>